<evidence type="ECO:0000256" key="1">
    <source>
        <dbReference type="ARBA" id="ARBA00006484"/>
    </source>
</evidence>
<dbReference type="CDD" id="cd05324">
    <property type="entry name" value="carb_red_PTCR-like_SDR_c"/>
    <property type="match status" value="1"/>
</dbReference>
<dbReference type="Pfam" id="PF00106">
    <property type="entry name" value="adh_short"/>
    <property type="match status" value="1"/>
</dbReference>
<dbReference type="RefSeq" id="WP_079686549.1">
    <property type="nucleotide sequence ID" value="NZ_FUZU01000001.1"/>
</dbReference>
<dbReference type="PANTHER" id="PTHR43490:SF99">
    <property type="entry name" value="SHORT-CHAIN DEHYDROGENASE_REDUCTASE"/>
    <property type="match status" value="1"/>
</dbReference>
<name>A0A1T5KD92_9BACT</name>
<evidence type="ECO:0000256" key="2">
    <source>
        <dbReference type="ARBA" id="ARBA00022857"/>
    </source>
</evidence>
<gene>
    <name evidence="5" type="ORF">SAMN05660236_2056</name>
</gene>
<protein>
    <submittedName>
        <fullName evidence="5">NAD(P)-dependent dehydrogenase, short-chain alcohol dehydrogenase family</fullName>
    </submittedName>
</protein>
<keyword evidence="3" id="KW-0560">Oxidoreductase</keyword>
<evidence type="ECO:0000256" key="4">
    <source>
        <dbReference type="RuleBase" id="RU000363"/>
    </source>
</evidence>
<dbReference type="Proteomes" id="UP000190961">
    <property type="component" value="Unassembled WGS sequence"/>
</dbReference>
<dbReference type="OrthoDB" id="5786478at2"/>
<dbReference type="SUPFAM" id="SSF51735">
    <property type="entry name" value="NAD(P)-binding Rossmann-fold domains"/>
    <property type="match status" value="1"/>
</dbReference>
<dbReference type="InterPro" id="IPR036291">
    <property type="entry name" value="NAD(P)-bd_dom_sf"/>
</dbReference>
<dbReference type="PANTHER" id="PTHR43490">
    <property type="entry name" value="(+)-NEOMENTHOL DEHYDROGENASE"/>
    <property type="match status" value="1"/>
</dbReference>
<evidence type="ECO:0000313" key="6">
    <source>
        <dbReference type="Proteomes" id="UP000190961"/>
    </source>
</evidence>
<dbReference type="InterPro" id="IPR002347">
    <property type="entry name" value="SDR_fam"/>
</dbReference>
<comment type="similarity">
    <text evidence="1 4">Belongs to the short-chain dehydrogenases/reductases (SDR) family.</text>
</comment>
<dbReference type="Gene3D" id="3.40.50.720">
    <property type="entry name" value="NAD(P)-binding Rossmann-like Domain"/>
    <property type="match status" value="1"/>
</dbReference>
<dbReference type="STRING" id="688867.SAMN05660236_2056"/>
<keyword evidence="6" id="KW-1185">Reference proteome</keyword>
<sequence length="243" mass="26249">MTTNKKIALITGGNKGLGFEIARQLGQQNITVLITSRDRKKGEEAINELEKESIDAHLVTMDVTDETSIHQARLSVEKEFGVLDILINNAGIGIDVGIPASEVPLEIIKQTYNTNVFGAIATIQQFLPLLKKSTAGRIVNVSSGLGSITQNTDPHYIYYVHKPLGYNTSKAALNAVTVMFAHELRLTPIKINSADPGFCATDLNDNTGPRTRSQGASISVKLATLPDDGPTGGFFDDNGRVNW</sequence>
<dbReference type="AlphaFoldDB" id="A0A1T5KD92"/>
<dbReference type="GO" id="GO:0016616">
    <property type="term" value="F:oxidoreductase activity, acting on the CH-OH group of donors, NAD or NADP as acceptor"/>
    <property type="evidence" value="ECO:0007669"/>
    <property type="project" value="InterPro"/>
</dbReference>
<organism evidence="5 6">
    <name type="scientific">Ohtaekwangia koreensis</name>
    <dbReference type="NCBI Taxonomy" id="688867"/>
    <lineage>
        <taxon>Bacteria</taxon>
        <taxon>Pseudomonadati</taxon>
        <taxon>Bacteroidota</taxon>
        <taxon>Cytophagia</taxon>
        <taxon>Cytophagales</taxon>
        <taxon>Fulvivirgaceae</taxon>
        <taxon>Ohtaekwangia</taxon>
    </lineage>
</organism>
<dbReference type="PRINTS" id="PR00081">
    <property type="entry name" value="GDHRDH"/>
</dbReference>
<dbReference type="InterPro" id="IPR045313">
    <property type="entry name" value="CBR1-like"/>
</dbReference>
<evidence type="ECO:0000256" key="3">
    <source>
        <dbReference type="ARBA" id="ARBA00023002"/>
    </source>
</evidence>
<evidence type="ECO:0000313" key="5">
    <source>
        <dbReference type="EMBL" id="SKC61647.1"/>
    </source>
</evidence>
<accession>A0A1T5KD92</accession>
<keyword evidence="2" id="KW-0521">NADP</keyword>
<reference evidence="5 6" key="1">
    <citation type="submission" date="2017-02" db="EMBL/GenBank/DDBJ databases">
        <authorList>
            <person name="Peterson S.W."/>
        </authorList>
    </citation>
    <scope>NUCLEOTIDE SEQUENCE [LARGE SCALE GENOMIC DNA]</scope>
    <source>
        <strain evidence="5 6">DSM 25262</strain>
    </source>
</reference>
<dbReference type="EMBL" id="FUZU01000001">
    <property type="protein sequence ID" value="SKC61647.1"/>
    <property type="molecule type" value="Genomic_DNA"/>
</dbReference>
<dbReference type="PRINTS" id="PR00080">
    <property type="entry name" value="SDRFAMILY"/>
</dbReference>
<proteinExistence type="inferred from homology"/>